<proteinExistence type="predicted"/>
<dbReference type="EC" id="3.1.1.3" evidence="1"/>
<keyword evidence="1" id="KW-0378">Hydrolase</keyword>
<evidence type="ECO:0000313" key="1">
    <source>
        <dbReference type="EMBL" id="KAJ9664152.1"/>
    </source>
</evidence>
<name>A0ACC3AKE8_9EURO</name>
<comment type="caution">
    <text evidence="1">The sequence shown here is derived from an EMBL/GenBank/DDBJ whole genome shotgun (WGS) entry which is preliminary data.</text>
</comment>
<dbReference type="EMBL" id="JAPDRQ010000004">
    <property type="protein sequence ID" value="KAJ9664152.1"/>
    <property type="molecule type" value="Genomic_DNA"/>
</dbReference>
<dbReference type="Proteomes" id="UP001172386">
    <property type="component" value="Unassembled WGS sequence"/>
</dbReference>
<protein>
    <submittedName>
        <fullName evidence="1">Lipase 2</fullName>
        <ecNumber evidence="1">3.1.1.3</ecNumber>
    </submittedName>
</protein>
<reference evidence="1" key="1">
    <citation type="submission" date="2022-10" db="EMBL/GenBank/DDBJ databases">
        <title>Culturing micro-colonial fungi from biological soil crusts in the Mojave desert and describing Neophaeococcomyces mojavensis, and introducing the new genera and species Taxawa tesnikishii.</title>
        <authorList>
            <person name="Kurbessoian T."/>
            <person name="Stajich J.E."/>
        </authorList>
    </citation>
    <scope>NUCLEOTIDE SEQUENCE</scope>
    <source>
        <strain evidence="1">JES_112</strain>
    </source>
</reference>
<evidence type="ECO:0000313" key="2">
    <source>
        <dbReference type="Proteomes" id="UP001172386"/>
    </source>
</evidence>
<organism evidence="1 2">
    <name type="scientific">Neophaeococcomyces mojaviensis</name>
    <dbReference type="NCBI Taxonomy" id="3383035"/>
    <lineage>
        <taxon>Eukaryota</taxon>
        <taxon>Fungi</taxon>
        <taxon>Dikarya</taxon>
        <taxon>Ascomycota</taxon>
        <taxon>Pezizomycotina</taxon>
        <taxon>Eurotiomycetes</taxon>
        <taxon>Chaetothyriomycetidae</taxon>
        <taxon>Chaetothyriales</taxon>
        <taxon>Chaetothyriales incertae sedis</taxon>
        <taxon>Neophaeococcomyces</taxon>
    </lineage>
</organism>
<keyword evidence="2" id="KW-1185">Reference proteome</keyword>
<accession>A0ACC3AKE8</accession>
<sequence length="343" mass="38178">MRWVSTASRNVSASQSRNAWALRPLRHNARRCFGSTKPSPGDGTEEKPLDPRMTDLGHTIKDDFAKFQEKYNVPKHPIVLAHGLMGFDELRLVGKLLPGVQYWRGITEAMRLNNIEVITTAVPTTGSIEERAHVLHEQIKTKAAGKDVNIIAHSMGGLDARYLISKIQPQSFQIKSLTTIATPHHGSSAADIVLREIGPDYLPRLYAVLARMNIGTGAFSQLTRKYVCDEFNPNCIDDPSVQYFSYGASAQPHIFSVFRVSHDLMYELEGPNDGLVSVASSKWPGTHGDDGYKGTLMGVTHLDLINWTNRIKRVAARLRLINQDFDAIAFYLHIADMLAKEGL</sequence>
<gene>
    <name evidence="1" type="primary">TGL2</name>
    <name evidence="1" type="ORF">H2198_000370</name>
</gene>